<evidence type="ECO:0000259" key="1">
    <source>
        <dbReference type="PROSITE" id="PS51352"/>
    </source>
</evidence>
<dbReference type="InterPro" id="IPR013766">
    <property type="entry name" value="Thioredoxin_domain"/>
</dbReference>
<proteinExistence type="predicted"/>
<dbReference type="SUPFAM" id="SSF52833">
    <property type="entry name" value="Thioredoxin-like"/>
    <property type="match status" value="1"/>
</dbReference>
<dbReference type="RefSeq" id="WP_137633912.1">
    <property type="nucleotide sequence ID" value="NZ_BJDL01000003.1"/>
</dbReference>
<dbReference type="PANTHER" id="PTHR10438:SF468">
    <property type="entry name" value="THIOREDOXIN-1-RELATED"/>
    <property type="match status" value="1"/>
</dbReference>
<dbReference type="InterPro" id="IPR050620">
    <property type="entry name" value="Thioredoxin_H-type-like"/>
</dbReference>
<dbReference type="EMBL" id="JBHTOJ010000046">
    <property type="protein sequence ID" value="MFD1421818.1"/>
    <property type="molecule type" value="Genomic_DNA"/>
</dbReference>
<dbReference type="Proteomes" id="UP001597188">
    <property type="component" value="Unassembled WGS sequence"/>
</dbReference>
<dbReference type="Gene3D" id="3.40.30.10">
    <property type="entry name" value="Glutaredoxin"/>
    <property type="match status" value="1"/>
</dbReference>
<dbReference type="InterPro" id="IPR036249">
    <property type="entry name" value="Thioredoxin-like_sf"/>
</dbReference>
<evidence type="ECO:0000313" key="2">
    <source>
        <dbReference type="EMBL" id="MFD1421818.1"/>
    </source>
</evidence>
<accession>A0ABW4C4R3</accession>
<evidence type="ECO:0000313" key="3">
    <source>
        <dbReference type="Proteomes" id="UP001597188"/>
    </source>
</evidence>
<sequence length="108" mass="12615">MERLPATSKADLMARLAQGNYILYFGADWCRECQYIRPKLPTIEHNFPAYKFLKIDRDENTQLCLDLEVRGLPSFVGFHNGEESGRFVNGDLKTQPEIENWIRRLPIK</sequence>
<keyword evidence="3" id="KW-1185">Reference proteome</keyword>
<dbReference type="PANTHER" id="PTHR10438">
    <property type="entry name" value="THIOREDOXIN"/>
    <property type="match status" value="1"/>
</dbReference>
<name>A0ABW4C4R3_9LACO</name>
<organism evidence="2 3">
    <name type="scientific">Lactiplantibacillus songbeiensis</name>
    <dbReference type="NCBI Taxonomy" id="2559920"/>
    <lineage>
        <taxon>Bacteria</taxon>
        <taxon>Bacillati</taxon>
        <taxon>Bacillota</taxon>
        <taxon>Bacilli</taxon>
        <taxon>Lactobacillales</taxon>
        <taxon>Lactobacillaceae</taxon>
        <taxon>Lactiplantibacillus</taxon>
    </lineage>
</organism>
<feature type="domain" description="Thioredoxin" evidence="1">
    <location>
        <begin position="1"/>
        <end position="107"/>
    </location>
</feature>
<protein>
    <submittedName>
        <fullName evidence="2">Thioredoxin family protein</fullName>
    </submittedName>
</protein>
<dbReference type="Pfam" id="PF00085">
    <property type="entry name" value="Thioredoxin"/>
    <property type="match status" value="1"/>
</dbReference>
<comment type="caution">
    <text evidence="2">The sequence shown here is derived from an EMBL/GenBank/DDBJ whole genome shotgun (WGS) entry which is preliminary data.</text>
</comment>
<reference evidence="3" key="1">
    <citation type="journal article" date="2019" name="Int. J. Syst. Evol. Microbiol.">
        <title>The Global Catalogue of Microorganisms (GCM) 10K type strain sequencing project: providing services to taxonomists for standard genome sequencing and annotation.</title>
        <authorList>
            <consortium name="The Broad Institute Genomics Platform"/>
            <consortium name="The Broad Institute Genome Sequencing Center for Infectious Disease"/>
            <person name="Wu L."/>
            <person name="Ma J."/>
        </authorList>
    </citation>
    <scope>NUCLEOTIDE SEQUENCE [LARGE SCALE GENOMIC DNA]</scope>
    <source>
        <strain evidence="3">CCM 8931</strain>
    </source>
</reference>
<dbReference type="CDD" id="cd02947">
    <property type="entry name" value="TRX_family"/>
    <property type="match status" value="1"/>
</dbReference>
<dbReference type="PROSITE" id="PS51352">
    <property type="entry name" value="THIOREDOXIN_2"/>
    <property type="match status" value="1"/>
</dbReference>
<gene>
    <name evidence="2" type="ORF">ACFQ5L_12800</name>
</gene>